<dbReference type="EMBL" id="JACHMJ010000001">
    <property type="protein sequence ID" value="MBB5841805.1"/>
    <property type="molecule type" value="Genomic_DNA"/>
</dbReference>
<dbReference type="Proteomes" id="UP000536685">
    <property type="component" value="Unassembled WGS sequence"/>
</dbReference>
<keyword evidence="1" id="KW-0472">Membrane</keyword>
<evidence type="ECO:0000313" key="3">
    <source>
        <dbReference type="Proteomes" id="UP000536685"/>
    </source>
</evidence>
<keyword evidence="3" id="KW-1185">Reference proteome</keyword>
<protein>
    <submittedName>
        <fullName evidence="2">Type II secretory pathway pseudopilin PulG</fullName>
    </submittedName>
</protein>
<gene>
    <name evidence="2" type="ORF">HD599_000128</name>
</gene>
<proteinExistence type="predicted"/>
<sequence>MTLIELSTTILVLGILSTIVVSLFVNISTNFTRDRAATDSTNIAAIGMNEITRVIRAGTEIRVANVTLNDPVFVTANREEMTIYSYLADSSTGVLSPVKVQLAVNATSRELRETRWSSTKNSAGYWIFSTTPGATRTIARLIPPITPPLTAGQKYLFTYYDSRGVELTMPASGGLTESQRRAVAAVQVTVTVQADLSARAKAFTLQNTVGMPNLGVSRVGP</sequence>
<dbReference type="RefSeq" id="WP_184232689.1">
    <property type="nucleotide sequence ID" value="NZ_JACHMJ010000001.1"/>
</dbReference>
<comment type="caution">
    <text evidence="2">The sequence shown here is derived from an EMBL/GenBank/DDBJ whole genome shotgun (WGS) entry which is preliminary data.</text>
</comment>
<organism evidence="2 3">
    <name type="scientific">Conyzicola lurida</name>
    <dbReference type="NCBI Taxonomy" id="1172621"/>
    <lineage>
        <taxon>Bacteria</taxon>
        <taxon>Bacillati</taxon>
        <taxon>Actinomycetota</taxon>
        <taxon>Actinomycetes</taxon>
        <taxon>Micrococcales</taxon>
        <taxon>Microbacteriaceae</taxon>
        <taxon>Conyzicola</taxon>
    </lineage>
</organism>
<accession>A0A841AK10</accession>
<evidence type="ECO:0000313" key="2">
    <source>
        <dbReference type="EMBL" id="MBB5841805.1"/>
    </source>
</evidence>
<reference evidence="2 3" key="1">
    <citation type="submission" date="2020-08" db="EMBL/GenBank/DDBJ databases">
        <title>Sequencing the genomes of 1000 actinobacteria strains.</title>
        <authorList>
            <person name="Klenk H.-P."/>
        </authorList>
    </citation>
    <scope>NUCLEOTIDE SEQUENCE [LARGE SCALE GENOMIC DNA]</scope>
    <source>
        <strain evidence="2 3">DSM 105784</strain>
    </source>
</reference>
<evidence type="ECO:0000256" key="1">
    <source>
        <dbReference type="SAM" id="Phobius"/>
    </source>
</evidence>
<feature type="transmembrane region" description="Helical" evidence="1">
    <location>
        <begin position="6"/>
        <end position="25"/>
    </location>
</feature>
<name>A0A841AK10_9MICO</name>
<keyword evidence="1" id="KW-0812">Transmembrane</keyword>
<keyword evidence="1" id="KW-1133">Transmembrane helix</keyword>
<dbReference type="AlphaFoldDB" id="A0A841AK10"/>